<dbReference type="OrthoDB" id="41403at2759"/>
<dbReference type="AlphaFoldDB" id="A0A409VPU6"/>
<dbReference type="FunFam" id="3.40.50.720:FF:000401">
    <property type="entry name" value="Related to MTD1-methylenetetrahydrofolate dehydrogenase (NAD+)"/>
    <property type="match status" value="1"/>
</dbReference>
<evidence type="ECO:0000313" key="3">
    <source>
        <dbReference type="EMBL" id="PPQ68300.1"/>
    </source>
</evidence>
<evidence type="ECO:0000313" key="4">
    <source>
        <dbReference type="Proteomes" id="UP000283269"/>
    </source>
</evidence>
<proteinExistence type="predicted"/>
<dbReference type="InterPro" id="IPR020630">
    <property type="entry name" value="THF_DH/CycHdrlase_cat_dom"/>
</dbReference>
<evidence type="ECO:0000259" key="2">
    <source>
        <dbReference type="Pfam" id="PF02882"/>
    </source>
</evidence>
<dbReference type="InterPro" id="IPR036291">
    <property type="entry name" value="NAD(P)-bd_dom_sf"/>
</dbReference>
<keyword evidence="4" id="KW-1185">Reference proteome</keyword>
<dbReference type="InterPro" id="IPR035812">
    <property type="entry name" value="m-THF_DH_NAD-bd"/>
</dbReference>
<dbReference type="InterPro" id="IPR046346">
    <property type="entry name" value="Aminoacid_DH-like_N_sf"/>
</dbReference>
<name>A0A409VPU6_PSICY</name>
<sequence length="355" mass="38983">MVTAVVRKGLLLKADPITAAFRDEVKGSLAACSRPPKLVGILATTAAPSKNYAEFTRKQCEEMGVDFVLKKVGAAASPNLGEGEGVEEAIIEANEDSSIHGIMVYFPIFGVQQDHYLQQVVSPLKDVEGLHFKFHYNLYHNIRFIEPKSLLASLPPASQPPTVTESEEPPAGTVKSIIPCTPLAIVKCLEFVGVYNKILPYGDRAYGKTITVINRSEVVGRPLAALLANDGARVISVDIDSIQEYTKRPRISPNDSSESATAQRYHPRHIVHPSNLTLQECLAISDVVVSAVPSPTYKVKTEWLKDGCICLNVAADKNFEKDVRDKASIYIPAVGKVTIFMLLRNLLRLQQYQEL</sequence>
<gene>
    <name evidence="3" type="ORF">CVT25_001388</name>
</gene>
<dbReference type="InParanoid" id="A0A409VPU6"/>
<dbReference type="GO" id="GO:0005829">
    <property type="term" value="C:cytosol"/>
    <property type="evidence" value="ECO:0007669"/>
    <property type="project" value="TreeGrafter"/>
</dbReference>
<feature type="domain" description="Tetrahydrofolate dehydrogenase/cyclohydrolase NAD(P)-binding" evidence="2">
    <location>
        <begin position="179"/>
        <end position="241"/>
    </location>
</feature>
<evidence type="ECO:0000259" key="1">
    <source>
        <dbReference type="Pfam" id="PF00763"/>
    </source>
</evidence>
<dbReference type="GO" id="GO:0004487">
    <property type="term" value="F:methylenetetrahydrofolate dehydrogenase (NAD+) activity"/>
    <property type="evidence" value="ECO:0007669"/>
    <property type="project" value="TreeGrafter"/>
</dbReference>
<dbReference type="GO" id="GO:0004488">
    <property type="term" value="F:methylenetetrahydrofolate dehydrogenase (NADP+) activity"/>
    <property type="evidence" value="ECO:0007669"/>
    <property type="project" value="InterPro"/>
</dbReference>
<comment type="caution">
    <text evidence="3">The sequence shown here is derived from an EMBL/GenBank/DDBJ whole genome shotgun (WGS) entry which is preliminary data.</text>
</comment>
<dbReference type="Pfam" id="PF00763">
    <property type="entry name" value="THF_DHG_CYH"/>
    <property type="match status" value="1"/>
</dbReference>
<dbReference type="InterPro" id="IPR020631">
    <property type="entry name" value="THF_DH/CycHdrlase_NAD-bd_dom"/>
</dbReference>
<dbReference type="EMBL" id="NHYD01003960">
    <property type="protein sequence ID" value="PPQ68300.1"/>
    <property type="molecule type" value="Genomic_DNA"/>
</dbReference>
<dbReference type="Proteomes" id="UP000283269">
    <property type="component" value="Unassembled WGS sequence"/>
</dbReference>
<dbReference type="GO" id="GO:0009113">
    <property type="term" value="P:purine nucleobase biosynthetic process"/>
    <property type="evidence" value="ECO:0007669"/>
    <property type="project" value="TreeGrafter"/>
</dbReference>
<dbReference type="Pfam" id="PF02882">
    <property type="entry name" value="THF_DHG_CYH_C"/>
    <property type="match status" value="1"/>
</dbReference>
<reference evidence="3 4" key="1">
    <citation type="journal article" date="2018" name="Evol. Lett.">
        <title>Horizontal gene cluster transfer increased hallucinogenic mushroom diversity.</title>
        <authorList>
            <person name="Reynolds H.T."/>
            <person name="Vijayakumar V."/>
            <person name="Gluck-Thaler E."/>
            <person name="Korotkin H.B."/>
            <person name="Matheny P.B."/>
            <person name="Slot J.C."/>
        </authorList>
    </citation>
    <scope>NUCLEOTIDE SEQUENCE [LARGE SCALE GENOMIC DNA]</scope>
    <source>
        <strain evidence="3 4">2631</strain>
    </source>
</reference>
<dbReference type="STRING" id="93625.A0A409VPU6"/>
<accession>A0A409VPU6</accession>
<dbReference type="PANTHER" id="PTHR48099:SF3">
    <property type="entry name" value="METHYLENETETRAHYDROFOLATE DEHYDROGENASE [NAD(+)]"/>
    <property type="match status" value="1"/>
</dbReference>
<dbReference type="FunCoup" id="A0A409VPU6">
    <property type="interactions" value="358"/>
</dbReference>
<dbReference type="PANTHER" id="PTHR48099">
    <property type="entry name" value="C-1-TETRAHYDROFOLATE SYNTHASE, CYTOPLASMIC-RELATED"/>
    <property type="match status" value="1"/>
</dbReference>
<dbReference type="SUPFAM" id="SSF51735">
    <property type="entry name" value="NAD(P)-binding Rossmann-fold domains"/>
    <property type="match status" value="1"/>
</dbReference>
<dbReference type="Gene3D" id="3.40.50.10860">
    <property type="entry name" value="Leucine Dehydrogenase, chain A, domain 1"/>
    <property type="match status" value="1"/>
</dbReference>
<dbReference type="SUPFAM" id="SSF53223">
    <property type="entry name" value="Aminoacid dehydrogenase-like, N-terminal domain"/>
    <property type="match status" value="1"/>
</dbReference>
<dbReference type="Gene3D" id="3.40.50.720">
    <property type="entry name" value="NAD(P)-binding Rossmann-like Domain"/>
    <property type="match status" value="1"/>
</dbReference>
<organism evidence="3 4">
    <name type="scientific">Psilocybe cyanescens</name>
    <dbReference type="NCBI Taxonomy" id="93625"/>
    <lineage>
        <taxon>Eukaryota</taxon>
        <taxon>Fungi</taxon>
        <taxon>Dikarya</taxon>
        <taxon>Basidiomycota</taxon>
        <taxon>Agaricomycotina</taxon>
        <taxon>Agaricomycetes</taxon>
        <taxon>Agaricomycetidae</taxon>
        <taxon>Agaricales</taxon>
        <taxon>Agaricineae</taxon>
        <taxon>Strophariaceae</taxon>
        <taxon>Psilocybe</taxon>
    </lineage>
</organism>
<protein>
    <submittedName>
        <fullName evidence="3">Uncharacterized protein</fullName>
    </submittedName>
</protein>
<feature type="domain" description="Tetrahydrofolate dehydrogenase/cyclohydrolase catalytic" evidence="1">
    <location>
        <begin position="13"/>
        <end position="128"/>
    </location>
</feature>
<dbReference type="CDD" id="cd01079">
    <property type="entry name" value="NAD_bind_m-THF_DH"/>
    <property type="match status" value="1"/>
</dbReference>